<dbReference type="KEGG" id="rlc:K227x_29150"/>
<proteinExistence type="predicted"/>
<evidence type="ECO:0008006" key="4">
    <source>
        <dbReference type="Google" id="ProtNLM"/>
    </source>
</evidence>
<evidence type="ECO:0000313" key="2">
    <source>
        <dbReference type="EMBL" id="QDT04523.1"/>
    </source>
</evidence>
<feature type="compositionally biased region" description="Basic and acidic residues" evidence="1">
    <location>
        <begin position="693"/>
        <end position="703"/>
    </location>
</feature>
<protein>
    <recommendedName>
        <fullName evidence="4">TIGR03790 family protein</fullName>
    </recommendedName>
</protein>
<dbReference type="AlphaFoldDB" id="A0A517NBL7"/>
<dbReference type="RefSeq" id="WP_145170173.1">
    <property type="nucleotide sequence ID" value="NZ_CP036525.1"/>
</dbReference>
<dbReference type="Proteomes" id="UP000318538">
    <property type="component" value="Chromosome"/>
</dbReference>
<name>A0A517NBL7_9BACT</name>
<accession>A0A517NBL7</accession>
<evidence type="ECO:0000313" key="3">
    <source>
        <dbReference type="Proteomes" id="UP000318538"/>
    </source>
</evidence>
<sequence>MRPNRWIQFSVMMLVVWGGVLRTNHAIAGVGPENVVVVVNAGSKVSRTVANHYVRLRDIPPSNVVLLPDVPAGLQVSLADFKSKILLPLFAELESRKVAGHVRVIAYSADFPTAVSVGEHTDRMENLELKKYQRPVASINGLTSLYQFVLSDSPAYLDLGCNLYARGAFDRSFQNPFLDAERTAEFDAAAKLLADESFQEAGDAFGELFSATPSQAPLAIRAAEAYAGAGDTKAATEMIVRAIRSGWQSSAYLTRSESLGPLVADAKFAPIMANLSDAPLVAQQPIGFGSHLAWMRNGYPSAEPADGIRYMLSCVLGVVHQRGSTVDQAVAVLQRSATGDRTYPDANFWFTKTGDVRSKTRLPAVTDALLWLGHLGLPAGIVRSAMPSQPGKCAGLMLGTATMPLANKSFEFVPGAIADNLTSLSGAFNTASQTKITELLHAGAALTNGAVAEPFSLQPKFTTAMSFGYYASGMTAIESFYMTIASPYQLLIVGDPLAQAYARPPLDRVNASIVDRLTGSKVLKISGQPPAVVDPATATPLGLVELFVDGKLLRQLPPSPSIEMNLNNGPPGFVEVRVAMVGGNMMQPRISKSQWFRLDDGPEPPVAEYVPGQVSCTASAPQANSIDWILYGEVVGTTAGKNSSFTPDRNQLGDGPLSLQPVAVIGDARIPGRPIWFEDPVDSPTVSTNTKMPRADYPREAID</sequence>
<dbReference type="OrthoDB" id="9778224at2"/>
<gene>
    <name evidence="2" type="ORF">K227x_29150</name>
</gene>
<dbReference type="EMBL" id="CP036525">
    <property type="protein sequence ID" value="QDT04523.1"/>
    <property type="molecule type" value="Genomic_DNA"/>
</dbReference>
<reference evidence="2 3" key="1">
    <citation type="submission" date="2019-02" db="EMBL/GenBank/DDBJ databases">
        <title>Deep-cultivation of Planctomycetes and their phenomic and genomic characterization uncovers novel biology.</title>
        <authorList>
            <person name="Wiegand S."/>
            <person name="Jogler M."/>
            <person name="Boedeker C."/>
            <person name="Pinto D."/>
            <person name="Vollmers J."/>
            <person name="Rivas-Marin E."/>
            <person name="Kohn T."/>
            <person name="Peeters S.H."/>
            <person name="Heuer A."/>
            <person name="Rast P."/>
            <person name="Oberbeckmann S."/>
            <person name="Bunk B."/>
            <person name="Jeske O."/>
            <person name="Meyerdierks A."/>
            <person name="Storesund J.E."/>
            <person name="Kallscheuer N."/>
            <person name="Luecker S."/>
            <person name="Lage O.M."/>
            <person name="Pohl T."/>
            <person name="Merkel B.J."/>
            <person name="Hornburger P."/>
            <person name="Mueller R.-W."/>
            <person name="Bruemmer F."/>
            <person name="Labrenz M."/>
            <person name="Spormann A.M."/>
            <person name="Op den Camp H."/>
            <person name="Overmann J."/>
            <person name="Amann R."/>
            <person name="Jetten M.S.M."/>
            <person name="Mascher T."/>
            <person name="Medema M.H."/>
            <person name="Devos D.P."/>
            <person name="Kaster A.-K."/>
            <person name="Ovreas L."/>
            <person name="Rohde M."/>
            <person name="Galperin M.Y."/>
            <person name="Jogler C."/>
        </authorList>
    </citation>
    <scope>NUCLEOTIDE SEQUENCE [LARGE SCALE GENOMIC DNA]</scope>
    <source>
        <strain evidence="2 3">K22_7</strain>
    </source>
</reference>
<organism evidence="2 3">
    <name type="scientific">Rubripirellula lacrimiformis</name>
    <dbReference type="NCBI Taxonomy" id="1930273"/>
    <lineage>
        <taxon>Bacteria</taxon>
        <taxon>Pseudomonadati</taxon>
        <taxon>Planctomycetota</taxon>
        <taxon>Planctomycetia</taxon>
        <taxon>Pirellulales</taxon>
        <taxon>Pirellulaceae</taxon>
        <taxon>Rubripirellula</taxon>
    </lineage>
</organism>
<evidence type="ECO:0000256" key="1">
    <source>
        <dbReference type="SAM" id="MobiDB-lite"/>
    </source>
</evidence>
<keyword evidence="3" id="KW-1185">Reference proteome</keyword>
<feature type="region of interest" description="Disordered" evidence="1">
    <location>
        <begin position="681"/>
        <end position="703"/>
    </location>
</feature>